<dbReference type="Pfam" id="PF05157">
    <property type="entry name" value="MshEN"/>
    <property type="match status" value="1"/>
</dbReference>
<evidence type="ECO:0000313" key="4">
    <source>
        <dbReference type="Proteomes" id="UP000291236"/>
    </source>
</evidence>
<dbReference type="Gene3D" id="3.30.300.160">
    <property type="entry name" value="Type II secretion system, protein E, N-terminal domain"/>
    <property type="match status" value="1"/>
</dbReference>
<feature type="compositionally biased region" description="Low complexity" evidence="1">
    <location>
        <begin position="337"/>
        <end position="355"/>
    </location>
</feature>
<dbReference type="AlphaFoldDB" id="A0A4P2VLB4"/>
<reference evidence="3 4" key="1">
    <citation type="submission" date="2018-12" db="EMBL/GenBank/DDBJ databases">
        <title>Rubrispira sanarue gen. nov., sp., nov., a member of the order Silvanigrellales, isolated from a brackish lake in Hamamatsu Japan.</title>
        <authorList>
            <person name="Maejima Y."/>
            <person name="Iino T."/>
            <person name="Muraguchi Y."/>
            <person name="Fukuda K."/>
            <person name="Nojiri H."/>
            <person name="Ohkuma M."/>
            <person name="Moriuchi R."/>
            <person name="Dohra H."/>
            <person name="Kimbara K."/>
            <person name="Shintani M."/>
        </authorList>
    </citation>
    <scope>NUCLEOTIDE SEQUENCE [LARGE SCALE GENOMIC DNA]</scope>
    <source>
        <strain evidence="3 4">RF1110005</strain>
    </source>
</reference>
<gene>
    <name evidence="3" type="ORF">JCM31447_11860</name>
</gene>
<proteinExistence type="predicted"/>
<feature type="compositionally biased region" description="Acidic residues" evidence="1">
    <location>
        <begin position="296"/>
        <end position="306"/>
    </location>
</feature>
<feature type="compositionally biased region" description="Low complexity" evidence="1">
    <location>
        <begin position="277"/>
        <end position="295"/>
    </location>
</feature>
<feature type="compositionally biased region" description="Acidic residues" evidence="1">
    <location>
        <begin position="380"/>
        <end position="389"/>
    </location>
</feature>
<feature type="compositionally biased region" description="Acidic residues" evidence="1">
    <location>
        <begin position="404"/>
        <end position="429"/>
    </location>
</feature>
<dbReference type="SUPFAM" id="SSF160246">
    <property type="entry name" value="EspE N-terminal domain-like"/>
    <property type="match status" value="1"/>
</dbReference>
<feature type="compositionally biased region" description="Low complexity" evidence="1">
    <location>
        <begin position="307"/>
        <end position="325"/>
    </location>
</feature>
<dbReference type="InterPro" id="IPR007831">
    <property type="entry name" value="T2SS_GspE_N"/>
</dbReference>
<name>A0A4P2VLB4_FLUSA</name>
<organism evidence="3 4">
    <name type="scientific">Fluviispira sanaruensis</name>
    <dbReference type="NCBI Taxonomy" id="2493639"/>
    <lineage>
        <taxon>Bacteria</taxon>
        <taxon>Pseudomonadati</taxon>
        <taxon>Bdellovibrionota</taxon>
        <taxon>Oligoflexia</taxon>
        <taxon>Silvanigrellales</taxon>
        <taxon>Silvanigrellaceae</taxon>
        <taxon>Fluviispira</taxon>
    </lineage>
</organism>
<sequence>MGENPVRMLRSLNIASPEQIQDYLQRYFGVGALGKQALKMLDETYQSFVPVDIAIHYSCFGLGEDSNVLYVAMEDPSDRGIVNQLRFFLNKRIVGVSATVFQLAEGLSKIYKVHKSALNLTTILENTRGVIAGIRYEVPHKVEAISIDDDFVSSNLKDSDSQDDEPVVAKKSAKQPDKVIGSEAPEAEAEAKESNSGAEPSAEISVASEGSEADKMPSVGFIDGSSGEVDNAALTEENPSAEVAAGETETPMEASAGEETPIVEEAPQEIAEDAPIADDAPMEASAGEETPIAEEAPQEIAEDAPIADDAPMEASAGEETPIAEEAPQEIAEDAPIADDAPMEASAGEETPIAEEAPQEIAEDAPMEASAGEETPIAEEAPQEIAEDAPMEASAGDETPIAEEAPQEIAEDSPQEIAEDSPQEIAEDSPQEIAAKDEPVDIDSMEEPQELDLEAADDILADDVEMESEEYAPHEKTFETPTESMTVQLSSLASSALVKLSLIDDKDQAVEMINSLLKPFNTSVTLFDAEKYLIEGEDFSVEGDLTSEIRAEGNSVAFAIEPILKRVLKMKDEL</sequence>
<feature type="compositionally biased region" description="Acidic residues" evidence="1">
    <location>
        <begin position="266"/>
        <end position="276"/>
    </location>
</feature>
<evidence type="ECO:0000256" key="1">
    <source>
        <dbReference type="SAM" id="MobiDB-lite"/>
    </source>
</evidence>
<dbReference type="InterPro" id="IPR037257">
    <property type="entry name" value="T2SS_E_N_sf"/>
</dbReference>
<feature type="domain" description="Type II secretion system protein GspE N-terminal" evidence="2">
    <location>
        <begin position="42"/>
        <end position="114"/>
    </location>
</feature>
<feature type="compositionally biased region" description="Acidic residues" evidence="1">
    <location>
        <begin position="356"/>
        <end position="365"/>
    </location>
</feature>
<evidence type="ECO:0000313" key="3">
    <source>
        <dbReference type="EMBL" id="BBH52744.1"/>
    </source>
</evidence>
<evidence type="ECO:0000259" key="2">
    <source>
        <dbReference type="Pfam" id="PF05157"/>
    </source>
</evidence>
<feature type="region of interest" description="Disordered" evidence="1">
    <location>
        <begin position="154"/>
        <end position="432"/>
    </location>
</feature>
<dbReference type="KEGG" id="sbf:JCM31447_11860"/>
<feature type="compositionally biased region" description="Acidic residues" evidence="1">
    <location>
        <begin position="326"/>
        <end position="336"/>
    </location>
</feature>
<protein>
    <recommendedName>
        <fullName evidence="2">Type II secretion system protein GspE N-terminal domain-containing protein</fullName>
    </recommendedName>
</protein>
<keyword evidence="4" id="KW-1185">Reference proteome</keyword>
<accession>A0A4P2VLB4</accession>
<dbReference type="Proteomes" id="UP000291236">
    <property type="component" value="Chromosome"/>
</dbReference>
<dbReference type="EMBL" id="AP019368">
    <property type="protein sequence ID" value="BBH52744.1"/>
    <property type="molecule type" value="Genomic_DNA"/>
</dbReference>